<comment type="function">
    <text evidence="13">Metalloprotease that acts as a negative regulator of the Wnt signaling pathway.</text>
</comment>
<comment type="subcellular location">
    <subcellularLocation>
        <location evidence="13">Cell membrane</location>
        <topology evidence="13">Single-pass type I membrane protein</topology>
    </subcellularLocation>
    <subcellularLocation>
        <location evidence="2">Membrane</location>
        <topology evidence="2">Single-pass type I membrane protein</topology>
    </subcellularLocation>
</comment>
<evidence type="ECO:0000313" key="15">
    <source>
        <dbReference type="Proteomes" id="UP000595437"/>
    </source>
</evidence>
<dbReference type="PANTHER" id="PTHR31120:SF6">
    <property type="entry name" value="METALLOPROTEASE TIKI HOMOLOG"/>
    <property type="match status" value="1"/>
</dbReference>
<feature type="non-terminal residue" evidence="14">
    <location>
        <position position="135"/>
    </location>
</feature>
<evidence type="ECO:0000256" key="9">
    <source>
        <dbReference type="ARBA" id="ARBA00022989"/>
    </source>
</evidence>
<feature type="non-terminal residue" evidence="14">
    <location>
        <position position="1"/>
    </location>
</feature>
<keyword evidence="12" id="KW-0325">Glycoprotein</keyword>
<reference evidence="15" key="1">
    <citation type="submission" date="2021-01" db="EMBL/GenBank/DDBJ databases">
        <title>Caligus Genome Assembly.</title>
        <authorList>
            <person name="Gallardo-Escarate C."/>
        </authorList>
    </citation>
    <scope>NUCLEOTIDE SEQUENCE [LARGE SCALE GENOMIC DNA]</scope>
</reference>
<keyword evidence="4 13" id="KW-0645">Protease</keyword>
<keyword evidence="15" id="KW-1185">Reference proteome</keyword>
<sequence length="135" mass="15579">LDLTDPQTLSSLSSCQLLPEGIHLSQVIPPELYARLKRHLDYIREKIPSWITPYQESRGIAPEYLFSAITSNWERKQPIWITLMINSLSEKDIASRGFPVLDLYLSKLAGKQNKKIMAIERWRSSVDLSIDLILR</sequence>
<dbReference type="Pfam" id="PF01963">
    <property type="entry name" value="TraB_PrgY_gumN"/>
    <property type="match status" value="1"/>
</dbReference>
<keyword evidence="13" id="KW-1003">Cell membrane</keyword>
<comment type="cofactor">
    <cofactor evidence="13">
        <name>Mn(2+)</name>
        <dbReference type="ChEBI" id="CHEBI:29035"/>
    </cofactor>
    <cofactor evidence="13">
        <name>Co(2+)</name>
        <dbReference type="ChEBI" id="CHEBI:48828"/>
    </cofactor>
    <text evidence="13">Divalent metal cations. Mn(2+) or Co(2+).</text>
</comment>
<dbReference type="GO" id="GO:0005886">
    <property type="term" value="C:plasma membrane"/>
    <property type="evidence" value="ECO:0007669"/>
    <property type="project" value="UniProtKB-SubCell"/>
</dbReference>
<dbReference type="OrthoDB" id="10040378at2759"/>
<evidence type="ECO:0000256" key="2">
    <source>
        <dbReference type="ARBA" id="ARBA00004479"/>
    </source>
</evidence>
<evidence type="ECO:0000256" key="8">
    <source>
        <dbReference type="ARBA" id="ARBA00022801"/>
    </source>
</evidence>
<evidence type="ECO:0000256" key="7">
    <source>
        <dbReference type="ARBA" id="ARBA00022729"/>
    </source>
</evidence>
<keyword evidence="10 13" id="KW-0482">Metalloprotease</keyword>
<evidence type="ECO:0000313" key="14">
    <source>
        <dbReference type="EMBL" id="QQP42044.1"/>
    </source>
</evidence>
<evidence type="ECO:0000256" key="1">
    <source>
        <dbReference type="ARBA" id="ARBA00001941"/>
    </source>
</evidence>
<dbReference type="GO" id="GO:0046872">
    <property type="term" value="F:metal ion binding"/>
    <property type="evidence" value="ECO:0007669"/>
    <property type="project" value="UniProtKB-UniRule"/>
</dbReference>
<comment type="cofactor">
    <cofactor evidence="1">
        <name>Co(2+)</name>
        <dbReference type="ChEBI" id="CHEBI:48828"/>
    </cofactor>
</comment>
<dbReference type="Proteomes" id="UP000595437">
    <property type="component" value="Chromosome 11"/>
</dbReference>
<keyword evidence="7 13" id="KW-0732">Signal</keyword>
<comment type="similarity">
    <text evidence="3 13">Belongs to the TIKI family.</text>
</comment>
<dbReference type="GO" id="GO:0030178">
    <property type="term" value="P:negative regulation of Wnt signaling pathway"/>
    <property type="evidence" value="ECO:0007669"/>
    <property type="project" value="UniProtKB-UniRule"/>
</dbReference>
<evidence type="ECO:0000256" key="6">
    <source>
        <dbReference type="ARBA" id="ARBA00022723"/>
    </source>
</evidence>
<dbReference type="GO" id="GO:0006508">
    <property type="term" value="P:proteolysis"/>
    <property type="evidence" value="ECO:0007669"/>
    <property type="project" value="UniProtKB-KW"/>
</dbReference>
<keyword evidence="9" id="KW-1133">Transmembrane helix</keyword>
<evidence type="ECO:0000256" key="13">
    <source>
        <dbReference type="RuleBase" id="RU369069"/>
    </source>
</evidence>
<keyword evidence="13" id="KW-0879">Wnt signaling pathway</keyword>
<keyword evidence="8 13" id="KW-0378">Hydrolase</keyword>
<keyword evidence="5" id="KW-0812">Transmembrane</keyword>
<keyword evidence="11" id="KW-0472">Membrane</keyword>
<evidence type="ECO:0000256" key="3">
    <source>
        <dbReference type="ARBA" id="ARBA00008261"/>
    </source>
</evidence>
<dbReference type="EC" id="3.4.-.-" evidence="13"/>
<dbReference type="GO" id="GO:0004222">
    <property type="term" value="F:metalloendopeptidase activity"/>
    <property type="evidence" value="ECO:0007669"/>
    <property type="project" value="UniProtKB-UniRule"/>
</dbReference>
<keyword evidence="6 13" id="KW-0479">Metal-binding</keyword>
<gene>
    <name evidence="14" type="ORF">FKW44_016587</name>
</gene>
<proteinExistence type="inferred from homology"/>
<accession>A0A7T8H1Z2</accession>
<evidence type="ECO:0000256" key="11">
    <source>
        <dbReference type="ARBA" id="ARBA00023136"/>
    </source>
</evidence>
<dbReference type="GO" id="GO:0016055">
    <property type="term" value="P:Wnt signaling pathway"/>
    <property type="evidence" value="ECO:0007669"/>
    <property type="project" value="UniProtKB-KW"/>
</dbReference>
<evidence type="ECO:0000256" key="5">
    <source>
        <dbReference type="ARBA" id="ARBA00022692"/>
    </source>
</evidence>
<dbReference type="InterPro" id="IPR002816">
    <property type="entry name" value="TraB/PrgY/GumN_fam"/>
</dbReference>
<dbReference type="PANTHER" id="PTHR31120">
    <property type="entry name" value="METALLOPROTEASE TIKI"/>
    <property type="match status" value="1"/>
</dbReference>
<dbReference type="InterPro" id="IPR040230">
    <property type="entry name" value="TIKI1/2-like"/>
</dbReference>
<evidence type="ECO:0000256" key="12">
    <source>
        <dbReference type="ARBA" id="ARBA00023180"/>
    </source>
</evidence>
<evidence type="ECO:0000256" key="10">
    <source>
        <dbReference type="ARBA" id="ARBA00023049"/>
    </source>
</evidence>
<dbReference type="EMBL" id="CP045900">
    <property type="protein sequence ID" value="QQP42044.1"/>
    <property type="molecule type" value="Genomic_DNA"/>
</dbReference>
<name>A0A7T8H1Z2_CALRO</name>
<organism evidence="14 15">
    <name type="scientific">Caligus rogercresseyi</name>
    <name type="common">Sea louse</name>
    <dbReference type="NCBI Taxonomy" id="217165"/>
    <lineage>
        <taxon>Eukaryota</taxon>
        <taxon>Metazoa</taxon>
        <taxon>Ecdysozoa</taxon>
        <taxon>Arthropoda</taxon>
        <taxon>Crustacea</taxon>
        <taxon>Multicrustacea</taxon>
        <taxon>Hexanauplia</taxon>
        <taxon>Copepoda</taxon>
        <taxon>Siphonostomatoida</taxon>
        <taxon>Caligidae</taxon>
        <taxon>Caligus</taxon>
    </lineage>
</organism>
<dbReference type="AlphaFoldDB" id="A0A7T8H1Z2"/>
<protein>
    <recommendedName>
        <fullName evidence="13">Metalloprotease TIKI homolog</fullName>
        <ecNumber evidence="13">3.4.-.-</ecNumber>
    </recommendedName>
</protein>
<evidence type="ECO:0000256" key="4">
    <source>
        <dbReference type="ARBA" id="ARBA00022670"/>
    </source>
</evidence>